<proteinExistence type="predicted"/>
<reference evidence="1" key="1">
    <citation type="submission" date="2022-11" db="EMBL/GenBank/DDBJ databases">
        <title>Draft genome sequence of Sellimonas catena strain 18CBH55.</title>
        <authorList>
            <person name="Atsushi H."/>
            <person name="Moriya O."/>
            <person name="Mitsuo S."/>
        </authorList>
    </citation>
    <scope>NUCLEOTIDE SEQUENCE</scope>
    <source>
        <strain evidence="1">18CBH55</strain>
    </source>
</reference>
<dbReference type="RefSeq" id="WP_281844723.1">
    <property type="nucleotide sequence ID" value="NZ_BSCH01000006.1"/>
</dbReference>
<dbReference type="AlphaFoldDB" id="A0A9W6FFB2"/>
<comment type="caution">
    <text evidence="1">The sequence shown here is derived from an EMBL/GenBank/DDBJ whole genome shotgun (WGS) entry which is preliminary data.</text>
</comment>
<gene>
    <name evidence="1" type="ORF">Selli2_11020</name>
</gene>
<sequence>MIQKFNTGIARRYGIAAALLAEAIWTEIKENEFHGRCQYDGETWMCCSRKMFLIRMPYLTKHMVSTGLARLKRAGVLIKGEWNKGQSDRTGWYTFTSYGRKVMEESEDEDYA</sequence>
<organism evidence="1 2">
    <name type="scientific">Sellimonas catena</name>
    <dbReference type="NCBI Taxonomy" id="2994035"/>
    <lineage>
        <taxon>Bacteria</taxon>
        <taxon>Bacillati</taxon>
        <taxon>Bacillota</taxon>
        <taxon>Clostridia</taxon>
        <taxon>Lachnospirales</taxon>
        <taxon>Lachnospiraceae</taxon>
        <taxon>Sellimonas</taxon>
    </lineage>
</organism>
<name>A0A9W6FFB2_9FIRM</name>
<dbReference type="EMBL" id="BSCH01000006">
    <property type="protein sequence ID" value="GLG89675.1"/>
    <property type="molecule type" value="Genomic_DNA"/>
</dbReference>
<protein>
    <submittedName>
        <fullName evidence="1">Uncharacterized protein</fullName>
    </submittedName>
</protein>
<accession>A0A9W6FFB2</accession>
<evidence type="ECO:0000313" key="1">
    <source>
        <dbReference type="EMBL" id="GLG89675.1"/>
    </source>
</evidence>
<evidence type="ECO:0000313" key="2">
    <source>
        <dbReference type="Proteomes" id="UP001145094"/>
    </source>
</evidence>
<reference evidence="1" key="3">
    <citation type="journal article" date="2023" name="Int. J. Syst. Evol. Microbiol.">
        <title>Sellimonas catena sp. nov., isolated from human faeces.</title>
        <authorList>
            <person name="Hisatomi A."/>
            <person name="Ohkuma M."/>
            <person name="Sakamoto M."/>
        </authorList>
    </citation>
    <scope>NUCLEOTIDE SEQUENCE</scope>
    <source>
        <strain evidence="1">18CBH55</strain>
    </source>
</reference>
<reference evidence="1" key="2">
    <citation type="submission" date="2022-11" db="EMBL/GenBank/DDBJ databases">
        <title>Draft genome sequence of Sellimonas catena strain 18CBH55.</title>
        <authorList>
            <person name="Hisatomi A."/>
            <person name="Ohkuma M."/>
            <person name="Sakamoto M."/>
        </authorList>
    </citation>
    <scope>NUCLEOTIDE SEQUENCE</scope>
    <source>
        <strain evidence="1">18CBH55</strain>
    </source>
</reference>
<dbReference type="Proteomes" id="UP001145094">
    <property type="component" value="Unassembled WGS sequence"/>
</dbReference>